<evidence type="ECO:0000313" key="6">
    <source>
        <dbReference type="EMBL" id="KAK3284673.1"/>
    </source>
</evidence>
<comment type="caution">
    <text evidence="6">The sequence shown here is derived from an EMBL/GenBank/DDBJ whole genome shotgun (WGS) entry which is preliminary data.</text>
</comment>
<dbReference type="GO" id="GO:0071011">
    <property type="term" value="C:precatalytic spliceosome"/>
    <property type="evidence" value="ECO:0007669"/>
    <property type="project" value="TreeGrafter"/>
</dbReference>
<dbReference type="PANTHER" id="PTHR13952:SF6">
    <property type="entry name" value="U11_U12 SMALL NUCLEAR RIBONUCLEOPROTEIN 35 KDA PROTEIN"/>
    <property type="match status" value="1"/>
</dbReference>
<dbReference type="InterPro" id="IPR000504">
    <property type="entry name" value="RRM_dom"/>
</dbReference>
<comment type="subcellular location">
    <subcellularLocation>
        <location evidence="1">Nucleus</location>
    </subcellularLocation>
</comment>
<dbReference type="SUPFAM" id="SSF54928">
    <property type="entry name" value="RNA-binding domain, RBD"/>
    <property type="match status" value="1"/>
</dbReference>
<reference evidence="6 7" key="1">
    <citation type="journal article" date="2015" name="Genome Biol. Evol.">
        <title>Comparative Genomics of a Bacterivorous Green Alga Reveals Evolutionary Causalities and Consequences of Phago-Mixotrophic Mode of Nutrition.</title>
        <authorList>
            <person name="Burns J.A."/>
            <person name="Paasch A."/>
            <person name="Narechania A."/>
            <person name="Kim E."/>
        </authorList>
    </citation>
    <scope>NUCLEOTIDE SEQUENCE [LARGE SCALE GENOMIC DNA]</scope>
    <source>
        <strain evidence="6 7">PLY_AMNH</strain>
    </source>
</reference>
<proteinExistence type="predicted"/>
<keyword evidence="3" id="KW-0694">RNA-binding</keyword>
<feature type="region of interest" description="Disordered" evidence="4">
    <location>
        <begin position="158"/>
        <end position="178"/>
    </location>
</feature>
<dbReference type="InterPro" id="IPR012677">
    <property type="entry name" value="Nucleotide-bd_a/b_plait_sf"/>
</dbReference>
<sequence length="229" mass="25607">MVRYTQAEPGRLWYITNKYHPFQAGSIDGIDTRPHDRGVTRAVANAERGRFDEEQNHGDPYATLFVARLSPATVDADLRSVFEKYGALKKVEIVRDVVTGESRGYAFVEFEKRSSMKTAFKASESLVVHDKPLLVDYARTGVVEGWIPRRFGGGLGGRKESGQLRFGGRDRPLKAPLKPVPVEELRRLDIPLPPSQFQDRRSGPPIPSPPPSPSRCATTCCYPLQHPHI</sequence>
<dbReference type="SMART" id="SM00360">
    <property type="entry name" value="RRM"/>
    <property type="match status" value="1"/>
</dbReference>
<keyword evidence="7" id="KW-1185">Reference proteome</keyword>
<dbReference type="GO" id="GO:0017069">
    <property type="term" value="F:snRNA binding"/>
    <property type="evidence" value="ECO:0007669"/>
    <property type="project" value="TreeGrafter"/>
</dbReference>
<dbReference type="GO" id="GO:0000398">
    <property type="term" value="P:mRNA splicing, via spliceosome"/>
    <property type="evidence" value="ECO:0007669"/>
    <property type="project" value="TreeGrafter"/>
</dbReference>
<protein>
    <recommendedName>
        <fullName evidence="5">RRM domain-containing protein</fullName>
    </recommendedName>
</protein>
<dbReference type="InterPro" id="IPR035979">
    <property type="entry name" value="RBD_domain_sf"/>
</dbReference>
<evidence type="ECO:0000256" key="2">
    <source>
        <dbReference type="ARBA" id="ARBA00023242"/>
    </source>
</evidence>
<name>A0AAE0LGR4_9CHLO</name>
<dbReference type="InterPro" id="IPR051183">
    <property type="entry name" value="U1_U11-U12_snRNP_70-35kDa"/>
</dbReference>
<dbReference type="PROSITE" id="PS50102">
    <property type="entry name" value="RRM"/>
    <property type="match status" value="1"/>
</dbReference>
<evidence type="ECO:0000256" key="1">
    <source>
        <dbReference type="ARBA" id="ARBA00004123"/>
    </source>
</evidence>
<feature type="compositionally biased region" description="Basic and acidic residues" evidence="4">
    <location>
        <begin position="158"/>
        <end position="173"/>
    </location>
</feature>
<dbReference type="GO" id="GO:0003729">
    <property type="term" value="F:mRNA binding"/>
    <property type="evidence" value="ECO:0007669"/>
    <property type="project" value="TreeGrafter"/>
</dbReference>
<dbReference type="Proteomes" id="UP001190700">
    <property type="component" value="Unassembled WGS sequence"/>
</dbReference>
<dbReference type="FunFam" id="3.30.70.330:FF:000132">
    <property type="entry name" value="Small nuclear ribonucleoprotein U11/U12 subunit 35"/>
    <property type="match status" value="1"/>
</dbReference>
<evidence type="ECO:0000256" key="3">
    <source>
        <dbReference type="PROSITE-ProRule" id="PRU00176"/>
    </source>
</evidence>
<dbReference type="AlphaFoldDB" id="A0AAE0LGR4"/>
<keyword evidence="2" id="KW-0539">Nucleus</keyword>
<feature type="compositionally biased region" description="Pro residues" evidence="4">
    <location>
        <begin position="204"/>
        <end position="213"/>
    </location>
</feature>
<gene>
    <name evidence="6" type="ORF">CYMTET_7693</name>
</gene>
<dbReference type="Gene3D" id="3.30.70.330">
    <property type="match status" value="1"/>
</dbReference>
<evidence type="ECO:0000256" key="4">
    <source>
        <dbReference type="SAM" id="MobiDB-lite"/>
    </source>
</evidence>
<feature type="domain" description="RRM" evidence="5">
    <location>
        <begin position="62"/>
        <end position="140"/>
    </location>
</feature>
<dbReference type="Pfam" id="PF00076">
    <property type="entry name" value="RRM_1"/>
    <property type="match status" value="1"/>
</dbReference>
<evidence type="ECO:0000259" key="5">
    <source>
        <dbReference type="PROSITE" id="PS50102"/>
    </source>
</evidence>
<evidence type="ECO:0000313" key="7">
    <source>
        <dbReference type="Proteomes" id="UP001190700"/>
    </source>
</evidence>
<organism evidence="6 7">
    <name type="scientific">Cymbomonas tetramitiformis</name>
    <dbReference type="NCBI Taxonomy" id="36881"/>
    <lineage>
        <taxon>Eukaryota</taxon>
        <taxon>Viridiplantae</taxon>
        <taxon>Chlorophyta</taxon>
        <taxon>Pyramimonadophyceae</taxon>
        <taxon>Pyramimonadales</taxon>
        <taxon>Pyramimonadaceae</taxon>
        <taxon>Cymbomonas</taxon>
    </lineage>
</organism>
<feature type="region of interest" description="Disordered" evidence="4">
    <location>
        <begin position="192"/>
        <end position="216"/>
    </location>
</feature>
<accession>A0AAE0LGR4</accession>
<dbReference type="EMBL" id="LGRX02002207">
    <property type="protein sequence ID" value="KAK3284673.1"/>
    <property type="molecule type" value="Genomic_DNA"/>
</dbReference>
<dbReference type="PANTHER" id="PTHR13952">
    <property type="entry name" value="U1 SMALL NUCLEAR RIBONUCLEOPROTEIN 70 KD"/>
    <property type="match status" value="1"/>
</dbReference>